<organism evidence="1 2">
    <name type="scientific">Diphasiastrum complanatum</name>
    <name type="common">Issler's clubmoss</name>
    <name type="synonym">Lycopodium complanatum</name>
    <dbReference type="NCBI Taxonomy" id="34168"/>
    <lineage>
        <taxon>Eukaryota</taxon>
        <taxon>Viridiplantae</taxon>
        <taxon>Streptophyta</taxon>
        <taxon>Embryophyta</taxon>
        <taxon>Tracheophyta</taxon>
        <taxon>Lycopodiopsida</taxon>
        <taxon>Lycopodiales</taxon>
        <taxon>Lycopodiaceae</taxon>
        <taxon>Lycopodioideae</taxon>
        <taxon>Diphasiastrum</taxon>
    </lineage>
</organism>
<name>A0ACC2D6Q0_DIPCM</name>
<sequence length="317" mass="34517">MCSNIFMKMEAAEIGSQSKFQTFGIDFKNLRNPEVWRAVTVEFIATAVLVFLSISTVLACLQGGFASPKSVIALVHIFILWLCIMAAGPASGGHLNPCITFTCMLTGFTSPVRSILYILAQSVGSIVGSWLVAAIVPRKLSQTFSLAACLLQPHSPITQDESLQAEMGIAEAFLSEFCFSFALLFIAFMVVLDPKNFQVSGPILSPMLVGLTIGLMLFISMGFTGKDGYTGAGMNPARCIGPTVVLMGLRDSSMSWSGQWVFWAGPLGAGLVVAMIYHIIPPHHTEVYNMQLDIFTQLRSSFRRREHVVCNVDENNV</sequence>
<keyword evidence="2" id="KW-1185">Reference proteome</keyword>
<proteinExistence type="predicted"/>
<comment type="caution">
    <text evidence="1">The sequence shown here is derived from an EMBL/GenBank/DDBJ whole genome shotgun (WGS) entry which is preliminary data.</text>
</comment>
<gene>
    <name evidence="1" type="ORF">O6H91_07G072700</name>
</gene>
<reference evidence="2" key="1">
    <citation type="journal article" date="2024" name="Proc. Natl. Acad. Sci. U.S.A.">
        <title>Extraordinary preservation of gene collinearity over three hundred million years revealed in homosporous lycophytes.</title>
        <authorList>
            <person name="Li C."/>
            <person name="Wickell D."/>
            <person name="Kuo L.Y."/>
            <person name="Chen X."/>
            <person name="Nie B."/>
            <person name="Liao X."/>
            <person name="Peng D."/>
            <person name="Ji J."/>
            <person name="Jenkins J."/>
            <person name="Williams M."/>
            <person name="Shu S."/>
            <person name="Plott C."/>
            <person name="Barry K."/>
            <person name="Rajasekar S."/>
            <person name="Grimwood J."/>
            <person name="Han X."/>
            <person name="Sun S."/>
            <person name="Hou Z."/>
            <person name="He W."/>
            <person name="Dai G."/>
            <person name="Sun C."/>
            <person name="Schmutz J."/>
            <person name="Leebens-Mack J.H."/>
            <person name="Li F.W."/>
            <person name="Wang L."/>
        </authorList>
    </citation>
    <scope>NUCLEOTIDE SEQUENCE [LARGE SCALE GENOMIC DNA]</scope>
    <source>
        <strain evidence="2">cv. PW_Plant_1</strain>
    </source>
</reference>
<dbReference type="Proteomes" id="UP001162992">
    <property type="component" value="Chromosome 7"/>
</dbReference>
<dbReference type="EMBL" id="CM055098">
    <property type="protein sequence ID" value="KAJ7549873.1"/>
    <property type="molecule type" value="Genomic_DNA"/>
</dbReference>
<protein>
    <submittedName>
        <fullName evidence="1">Uncharacterized protein</fullName>
    </submittedName>
</protein>
<accession>A0ACC2D6Q0</accession>
<evidence type="ECO:0000313" key="1">
    <source>
        <dbReference type="EMBL" id="KAJ7549873.1"/>
    </source>
</evidence>
<evidence type="ECO:0000313" key="2">
    <source>
        <dbReference type="Proteomes" id="UP001162992"/>
    </source>
</evidence>